<feature type="compositionally biased region" description="Basic and acidic residues" evidence="1">
    <location>
        <begin position="61"/>
        <end position="70"/>
    </location>
</feature>
<proteinExistence type="predicted"/>
<dbReference type="InterPro" id="IPR027417">
    <property type="entry name" value="P-loop_NTPase"/>
</dbReference>
<feature type="region of interest" description="Disordered" evidence="1">
    <location>
        <begin position="54"/>
        <end position="78"/>
    </location>
</feature>
<keyword evidence="3" id="KW-1185">Reference proteome</keyword>
<dbReference type="EMBL" id="JALLAZ020001769">
    <property type="protein sequence ID" value="KAL3764606.1"/>
    <property type="molecule type" value="Genomic_DNA"/>
</dbReference>
<protein>
    <recommendedName>
        <fullName evidence="4">Sulfotransferase</fullName>
    </recommendedName>
</protein>
<organism evidence="2 3">
    <name type="scientific">Stephanodiscus triporus</name>
    <dbReference type="NCBI Taxonomy" id="2934178"/>
    <lineage>
        <taxon>Eukaryota</taxon>
        <taxon>Sar</taxon>
        <taxon>Stramenopiles</taxon>
        <taxon>Ochrophyta</taxon>
        <taxon>Bacillariophyta</taxon>
        <taxon>Coscinodiscophyceae</taxon>
        <taxon>Thalassiosirophycidae</taxon>
        <taxon>Stephanodiscales</taxon>
        <taxon>Stephanodiscaceae</taxon>
        <taxon>Stephanodiscus</taxon>
    </lineage>
</organism>
<evidence type="ECO:0000313" key="2">
    <source>
        <dbReference type="EMBL" id="KAL3764606.1"/>
    </source>
</evidence>
<evidence type="ECO:0000313" key="3">
    <source>
        <dbReference type="Proteomes" id="UP001530315"/>
    </source>
</evidence>
<gene>
    <name evidence="2" type="ORF">ACHAW5_000481</name>
</gene>
<comment type="caution">
    <text evidence="2">The sequence shown here is derived from an EMBL/GenBank/DDBJ whole genome shotgun (WGS) entry which is preliminary data.</text>
</comment>
<dbReference type="Proteomes" id="UP001530315">
    <property type="component" value="Unassembled WGS sequence"/>
</dbReference>
<evidence type="ECO:0008006" key="4">
    <source>
        <dbReference type="Google" id="ProtNLM"/>
    </source>
</evidence>
<accession>A0ABD3MP37</accession>
<evidence type="ECO:0000256" key="1">
    <source>
        <dbReference type="SAM" id="MobiDB-lite"/>
    </source>
</evidence>
<dbReference type="Gene3D" id="3.40.50.300">
    <property type="entry name" value="P-loop containing nucleotide triphosphate hydrolases"/>
    <property type="match status" value="1"/>
</dbReference>
<reference evidence="2 3" key="1">
    <citation type="submission" date="2024-10" db="EMBL/GenBank/DDBJ databases">
        <title>Updated reference genomes for cyclostephanoid diatoms.</title>
        <authorList>
            <person name="Roberts W.R."/>
            <person name="Alverson A.J."/>
        </authorList>
    </citation>
    <scope>NUCLEOTIDE SEQUENCE [LARGE SCALE GENOMIC DNA]</scope>
    <source>
        <strain evidence="2 3">AJA276-08</strain>
    </source>
</reference>
<dbReference type="AlphaFoldDB" id="A0ABD3MP37"/>
<sequence>MAGLKRNHHHHGSSSTNRALTALILMAFASSLATVFLSSPSISRSLAAFESMNPMGGDVDNAAKNKERRTTSLPGRGSRMSVSDVITWMLSERDKDAETQHAALARLDDSPMTPGLEFPPGSLGMDHAHALRHCFADPTVYGDHLKVRGDGSAVRVSYSERHNLTYVMIPKSGSSTARHVLQREFHAIERSMSLQPHVYANDEGGEGGEGGRRMAVITFVRDPLSRFYSQYDESYVRTAPWQKRQNPHYVDPDTKAQDAPHPFPYLYEGLNSYDDYEDVYCPTKTRKSRMACKQEKTKEDGTLASRFERFVGDYDGRTPFDVHMTLQVTMLSSSDGLPLHITQIYNTTDSDGGWKRIARQFLGENATLGGVDDGGEVIAGRSYPRRFDSDLVSVETRRRICELVLIDYCCLNMPLPDVCKGRHYKGQEDEESNRDLFCILDRQGRIQPGIFPRKM</sequence>
<name>A0ABD3MP37_9STRA</name>